<dbReference type="GeneID" id="93568356"/>
<comment type="similarity">
    <text evidence="1">Belongs to the LysR transcriptional regulatory family.</text>
</comment>
<evidence type="ECO:0000256" key="4">
    <source>
        <dbReference type="ARBA" id="ARBA00023125"/>
    </source>
</evidence>
<dbReference type="Pfam" id="PF00126">
    <property type="entry name" value="HTH_1"/>
    <property type="match status" value="1"/>
</dbReference>
<dbReference type="SUPFAM" id="SSF53850">
    <property type="entry name" value="Periplasmic binding protein-like II"/>
    <property type="match status" value="1"/>
</dbReference>
<organism evidence="8 9">
    <name type="scientific">Rouxiella badensis</name>
    <dbReference type="NCBI Taxonomy" id="1646377"/>
    <lineage>
        <taxon>Bacteria</taxon>
        <taxon>Pseudomonadati</taxon>
        <taxon>Pseudomonadota</taxon>
        <taxon>Gammaproteobacteria</taxon>
        <taxon>Enterobacterales</taxon>
        <taxon>Yersiniaceae</taxon>
        <taxon>Rouxiella</taxon>
    </lineage>
</organism>
<accession>A0A1X0W9I9</accession>
<comment type="caution">
    <text evidence="8">The sequence shown here is derived from an EMBL/GenBank/DDBJ whole genome shotgun (WGS) entry which is preliminary data.</text>
</comment>
<dbReference type="Gene3D" id="3.40.190.290">
    <property type="match status" value="1"/>
</dbReference>
<name>A0A1X0W9I9_9GAMM</name>
<dbReference type="SUPFAM" id="SSF46785">
    <property type="entry name" value="Winged helix' DNA-binding domain"/>
    <property type="match status" value="1"/>
</dbReference>
<evidence type="ECO:0000259" key="7">
    <source>
        <dbReference type="PROSITE" id="PS50931"/>
    </source>
</evidence>
<evidence type="ECO:0000256" key="1">
    <source>
        <dbReference type="ARBA" id="ARBA00009437"/>
    </source>
</evidence>
<reference evidence="8 9" key="1">
    <citation type="journal article" date="2017" name="Int. J. Syst. Evol. Microbiol.">
        <title>Rouxiella badensis sp. nov. and Rouxiella silvae sp. nov. isolated from peat bog soil in Germany and emendation of the genus description.</title>
        <authorList>
            <person name="Le Fleche-Mateos A."/>
            <person name="Kugler J.H."/>
            <person name="Hansen S.H."/>
            <person name="Syldatk C."/>
            <person name="Hausmann R."/>
            <person name="Lomprez F."/>
            <person name="Vandenbogaert M."/>
            <person name="Manuguerra J.C."/>
            <person name="Grimont P.A."/>
        </authorList>
    </citation>
    <scope>NUCLEOTIDE SEQUENCE [LARGE SCALE GENOMIC DNA]</scope>
    <source>
        <strain evidence="8 9">DSM 100043</strain>
    </source>
</reference>
<dbReference type="PROSITE" id="PS50931">
    <property type="entry name" value="HTH_LYSR"/>
    <property type="match status" value="1"/>
</dbReference>
<dbReference type="InterPro" id="IPR036388">
    <property type="entry name" value="WH-like_DNA-bd_sf"/>
</dbReference>
<dbReference type="GO" id="GO:0003677">
    <property type="term" value="F:DNA binding"/>
    <property type="evidence" value="ECO:0007669"/>
    <property type="project" value="UniProtKB-KW"/>
</dbReference>
<evidence type="ECO:0000256" key="6">
    <source>
        <dbReference type="SAM" id="Coils"/>
    </source>
</evidence>
<keyword evidence="4" id="KW-0238">DNA-binding</keyword>
<dbReference type="PANTHER" id="PTHR30537:SF5">
    <property type="entry name" value="HTH-TYPE TRANSCRIPTIONAL ACTIVATOR TTDR-RELATED"/>
    <property type="match status" value="1"/>
</dbReference>
<evidence type="ECO:0000256" key="3">
    <source>
        <dbReference type="ARBA" id="ARBA00023015"/>
    </source>
</evidence>
<dbReference type="InterPro" id="IPR005119">
    <property type="entry name" value="LysR_subst-bd"/>
</dbReference>
<evidence type="ECO:0000313" key="9">
    <source>
        <dbReference type="Proteomes" id="UP000192536"/>
    </source>
</evidence>
<dbReference type="Pfam" id="PF03466">
    <property type="entry name" value="LysR_substrate"/>
    <property type="match status" value="1"/>
</dbReference>
<dbReference type="RefSeq" id="WP_017492782.1">
    <property type="nucleotide sequence ID" value="NZ_CAUQAZ010000052.1"/>
</dbReference>
<gene>
    <name evidence="8" type="ORF">BS640_21685</name>
</gene>
<dbReference type="STRING" id="1646377.BS640_21685"/>
<dbReference type="PANTHER" id="PTHR30537">
    <property type="entry name" value="HTH-TYPE TRANSCRIPTIONAL REGULATOR"/>
    <property type="match status" value="1"/>
</dbReference>
<dbReference type="Proteomes" id="UP000192536">
    <property type="component" value="Unassembled WGS sequence"/>
</dbReference>
<sequence>MDNFTAINVFLATVEQGSLAAASRQFNITPPMASRYLRALESSLSVLLLQRTTRKLTLTPAGKHYYDRCRKIMDELEQANQEVAESAISLSGELSITAPVMFGEHYLGEIIAQFLEQHENVTLKVKLTDHYLDMFTEGISLAIRIGHLADSTIIAQRLAGCPMMVCAGVDYLRRKGVPTRPEDIAHHDTLLFSEATSPDDWTLYSKGGERFEVSGRCRLRSDNMQLLLNSALNNIGIAYGPRFVFQSSIDAGSLVPVLEDYAPTELTTYAVYPSRRYLPALTRAFLDHLKETLRLDRG</sequence>
<dbReference type="GO" id="GO:0003700">
    <property type="term" value="F:DNA-binding transcription factor activity"/>
    <property type="evidence" value="ECO:0007669"/>
    <property type="project" value="InterPro"/>
</dbReference>
<dbReference type="FunFam" id="1.10.10.10:FF:000001">
    <property type="entry name" value="LysR family transcriptional regulator"/>
    <property type="match status" value="1"/>
</dbReference>
<dbReference type="CDD" id="cd08422">
    <property type="entry name" value="PBP2_CrgA_like"/>
    <property type="match status" value="1"/>
</dbReference>
<dbReference type="AlphaFoldDB" id="A0A1X0W9I9"/>
<dbReference type="Gene3D" id="1.10.10.10">
    <property type="entry name" value="Winged helix-like DNA-binding domain superfamily/Winged helix DNA-binding domain"/>
    <property type="match status" value="1"/>
</dbReference>
<feature type="domain" description="HTH lysR-type" evidence="7">
    <location>
        <begin position="1"/>
        <end position="59"/>
    </location>
</feature>
<feature type="coiled-coil region" evidence="6">
    <location>
        <begin position="66"/>
        <end position="93"/>
    </location>
</feature>
<keyword evidence="5" id="KW-0804">Transcription</keyword>
<dbReference type="EMBL" id="MRWE01000058">
    <property type="protein sequence ID" value="ORJ23375.1"/>
    <property type="molecule type" value="Genomic_DNA"/>
</dbReference>
<proteinExistence type="inferred from homology"/>
<dbReference type="InterPro" id="IPR036390">
    <property type="entry name" value="WH_DNA-bd_sf"/>
</dbReference>
<dbReference type="InterPro" id="IPR058163">
    <property type="entry name" value="LysR-type_TF_proteobact-type"/>
</dbReference>
<evidence type="ECO:0000256" key="5">
    <source>
        <dbReference type="ARBA" id="ARBA00023163"/>
    </source>
</evidence>
<keyword evidence="6" id="KW-0175">Coiled coil</keyword>
<evidence type="ECO:0000313" key="8">
    <source>
        <dbReference type="EMBL" id="ORJ23375.1"/>
    </source>
</evidence>
<evidence type="ECO:0000256" key="2">
    <source>
        <dbReference type="ARBA" id="ARBA00022491"/>
    </source>
</evidence>
<keyword evidence="3" id="KW-0805">Transcription regulation</keyword>
<keyword evidence="9" id="KW-1185">Reference proteome</keyword>
<keyword evidence="2" id="KW-0678">Repressor</keyword>
<protein>
    <recommendedName>
        <fullName evidence="7">HTH lysR-type domain-containing protein</fullName>
    </recommendedName>
</protein>
<dbReference type="InterPro" id="IPR000847">
    <property type="entry name" value="LysR_HTH_N"/>
</dbReference>